<dbReference type="InterPro" id="IPR018480">
    <property type="entry name" value="PNAcMuramoyl-5peptid_Trfase_CS"/>
</dbReference>
<dbReference type="GO" id="GO:0071555">
    <property type="term" value="P:cell wall organization"/>
    <property type="evidence" value="ECO:0007669"/>
    <property type="project" value="TreeGrafter"/>
</dbReference>
<dbReference type="OrthoDB" id="9783652at2"/>
<feature type="binding site" evidence="7">
    <location>
        <position position="150"/>
    </location>
    <ligand>
        <name>Mg(2+)</name>
        <dbReference type="ChEBI" id="CHEBI:18420"/>
    </ligand>
</feature>
<evidence type="ECO:0008006" key="11">
    <source>
        <dbReference type="Google" id="ProtNLM"/>
    </source>
</evidence>
<dbReference type="RefSeq" id="WP_155306366.1">
    <property type="nucleotide sequence ID" value="NZ_AP021875.1"/>
</dbReference>
<dbReference type="InterPro" id="IPR000715">
    <property type="entry name" value="Glycosyl_transferase_4"/>
</dbReference>
<reference evidence="9 10" key="1">
    <citation type="submission" date="2019-11" db="EMBL/GenBank/DDBJ databases">
        <title>Comparative genomics of hydrocarbon-degrading Desulfosarcina strains.</title>
        <authorList>
            <person name="Watanabe M."/>
            <person name="Kojima H."/>
            <person name="Fukui M."/>
        </authorList>
    </citation>
    <scope>NUCLEOTIDE SEQUENCE [LARGE SCALE GENOMIC DNA]</scope>
    <source>
        <strain evidence="9 10">PP31</strain>
    </source>
</reference>
<dbReference type="GO" id="GO:0044038">
    <property type="term" value="P:cell wall macromolecule biosynthetic process"/>
    <property type="evidence" value="ECO:0007669"/>
    <property type="project" value="TreeGrafter"/>
</dbReference>
<feature type="transmembrane region" description="Helical" evidence="8">
    <location>
        <begin position="496"/>
        <end position="513"/>
    </location>
</feature>
<dbReference type="PANTHER" id="PTHR22926">
    <property type="entry name" value="PHOSPHO-N-ACETYLMURAMOYL-PENTAPEPTIDE-TRANSFERASE"/>
    <property type="match status" value="1"/>
</dbReference>
<evidence type="ECO:0000313" key="10">
    <source>
        <dbReference type="Proteomes" id="UP000427769"/>
    </source>
</evidence>
<dbReference type="KEGG" id="dwd:DSCW_50570"/>
<evidence type="ECO:0000313" key="9">
    <source>
        <dbReference type="EMBL" id="BBO77640.1"/>
    </source>
</evidence>
<dbReference type="GO" id="GO:0005886">
    <property type="term" value="C:plasma membrane"/>
    <property type="evidence" value="ECO:0007669"/>
    <property type="project" value="UniProtKB-SubCell"/>
</dbReference>
<evidence type="ECO:0000256" key="1">
    <source>
        <dbReference type="ARBA" id="ARBA00004651"/>
    </source>
</evidence>
<feature type="transmembrane region" description="Helical" evidence="8">
    <location>
        <begin position="122"/>
        <end position="145"/>
    </location>
</feature>
<keyword evidence="10" id="KW-1185">Reference proteome</keyword>
<evidence type="ECO:0000256" key="4">
    <source>
        <dbReference type="ARBA" id="ARBA00022692"/>
    </source>
</evidence>
<feature type="transmembrane region" description="Helical" evidence="8">
    <location>
        <begin position="43"/>
        <end position="63"/>
    </location>
</feature>
<evidence type="ECO:0000256" key="3">
    <source>
        <dbReference type="ARBA" id="ARBA00022679"/>
    </source>
</evidence>
<name>A0A5K7ZA26_9BACT</name>
<feature type="transmembrane region" description="Helical" evidence="8">
    <location>
        <begin position="359"/>
        <end position="381"/>
    </location>
</feature>
<feature type="transmembrane region" description="Helical" evidence="8">
    <location>
        <begin position="180"/>
        <end position="199"/>
    </location>
</feature>
<dbReference type="GO" id="GO:0046872">
    <property type="term" value="F:metal ion binding"/>
    <property type="evidence" value="ECO:0007669"/>
    <property type="project" value="UniProtKB-KW"/>
</dbReference>
<feature type="transmembrane region" description="Helical" evidence="8">
    <location>
        <begin position="440"/>
        <end position="461"/>
    </location>
</feature>
<dbReference type="PROSITE" id="PS01348">
    <property type="entry name" value="MRAY_2"/>
    <property type="match status" value="1"/>
</dbReference>
<feature type="transmembrane region" description="Helical" evidence="8">
    <location>
        <begin position="6"/>
        <end position="22"/>
    </location>
</feature>
<feature type="transmembrane region" description="Helical" evidence="8">
    <location>
        <begin position="234"/>
        <end position="259"/>
    </location>
</feature>
<keyword evidence="5 8" id="KW-1133">Transmembrane helix</keyword>
<keyword evidence="2" id="KW-1003">Cell membrane</keyword>
<feature type="transmembrane region" description="Helical" evidence="8">
    <location>
        <begin position="69"/>
        <end position="86"/>
    </location>
</feature>
<evidence type="ECO:0000256" key="2">
    <source>
        <dbReference type="ARBA" id="ARBA00022475"/>
    </source>
</evidence>
<dbReference type="AlphaFoldDB" id="A0A5K7ZA26"/>
<dbReference type="GO" id="GO:0016780">
    <property type="term" value="F:phosphotransferase activity, for other substituted phosphate groups"/>
    <property type="evidence" value="ECO:0007669"/>
    <property type="project" value="InterPro"/>
</dbReference>
<feature type="transmembrane region" description="Helical" evidence="8">
    <location>
        <begin position="387"/>
        <end position="405"/>
    </location>
</feature>
<evidence type="ECO:0000256" key="8">
    <source>
        <dbReference type="SAM" id="Phobius"/>
    </source>
</evidence>
<feature type="transmembrane region" description="Helical" evidence="8">
    <location>
        <begin position="98"/>
        <end position="116"/>
    </location>
</feature>
<dbReference type="EMBL" id="AP021875">
    <property type="protein sequence ID" value="BBO77640.1"/>
    <property type="molecule type" value="Genomic_DNA"/>
</dbReference>
<keyword evidence="4 8" id="KW-0812">Transmembrane</keyword>
<organism evidence="9 10">
    <name type="scientific">Desulfosarcina widdelii</name>
    <dbReference type="NCBI Taxonomy" id="947919"/>
    <lineage>
        <taxon>Bacteria</taxon>
        <taxon>Pseudomonadati</taxon>
        <taxon>Thermodesulfobacteriota</taxon>
        <taxon>Desulfobacteria</taxon>
        <taxon>Desulfobacterales</taxon>
        <taxon>Desulfosarcinaceae</taxon>
        <taxon>Desulfosarcina</taxon>
    </lineage>
</organism>
<dbReference type="CDD" id="cd06853">
    <property type="entry name" value="GT_WecA_like"/>
    <property type="match status" value="1"/>
</dbReference>
<proteinExistence type="predicted"/>
<keyword evidence="3" id="KW-0808">Transferase</keyword>
<comment type="subcellular location">
    <subcellularLocation>
        <location evidence="1">Cell membrane</location>
        <topology evidence="1">Multi-pass membrane protein</topology>
    </subcellularLocation>
</comment>
<protein>
    <recommendedName>
        <fullName evidence="11">Undecaprenyl-phosphate alpha-N-acetylglucosaminyl 1-phosphate transferase</fullName>
    </recommendedName>
</protein>
<feature type="transmembrane region" description="Helical" evidence="8">
    <location>
        <begin position="311"/>
        <end position="330"/>
    </location>
</feature>
<evidence type="ECO:0000256" key="5">
    <source>
        <dbReference type="ARBA" id="ARBA00022989"/>
    </source>
</evidence>
<keyword evidence="7" id="KW-0460">Magnesium</keyword>
<dbReference type="Pfam" id="PF00953">
    <property type="entry name" value="Glycos_transf_4"/>
    <property type="match status" value="1"/>
</dbReference>
<keyword evidence="6 8" id="KW-0472">Membrane</keyword>
<feature type="binding site" evidence="7">
    <location>
        <position position="210"/>
    </location>
    <ligand>
        <name>Mg(2+)</name>
        <dbReference type="ChEBI" id="CHEBI:18420"/>
    </ligand>
</feature>
<feature type="transmembrane region" description="Helical" evidence="8">
    <location>
        <begin position="473"/>
        <end position="490"/>
    </location>
</feature>
<evidence type="ECO:0000256" key="7">
    <source>
        <dbReference type="PIRSR" id="PIRSR600715-1"/>
    </source>
</evidence>
<accession>A0A5K7ZA26</accession>
<keyword evidence="7" id="KW-0479">Metal-binding</keyword>
<dbReference type="Proteomes" id="UP000427769">
    <property type="component" value="Chromosome"/>
</dbReference>
<dbReference type="GO" id="GO:0009103">
    <property type="term" value="P:lipopolysaccharide biosynthetic process"/>
    <property type="evidence" value="ECO:0007669"/>
    <property type="project" value="TreeGrafter"/>
</dbReference>
<feature type="transmembrane region" description="Helical" evidence="8">
    <location>
        <begin position="157"/>
        <end position="174"/>
    </location>
</feature>
<sequence>MLFLTTLLVSIIVTIVVMPHSRELAVRLQATDKPGGRKIHDQIMPKCGGLAMMVGASVPIILWAPKTQFVKGLMIGALIIVIFGIADDIKDLKPRVKLLGQTMAGLVVTLVGGTKINDLGGLWLPGSLLPDWASIPLTIFVIVGITNATNLSDGLDGLAGGISLLILLCIGYLGVSEQNWVLVMIAIAVGGSVLGFLKFNSYPAQLFMGDAGSQMLGFITVVLSLKLAQQSSRISVILPLIIFGIPVLDTLAVMVQRIIQGRSPFAADRNHFHHKLMSIGLYHTEAVVTIYLVQSLLIIFAIVYHGLNDRILLGAYFLFACMILGILRGFEKADYRINRDWFLTSLKQRLKPLKDRGQIIKVTFSIVKFGVPSLLIFNAVFQPSDSRLFPLILSGFLVLLILACFLDKSILNRISRIALYLFTPFMIFRCDLNLNANINHLFIVIYNSFYLIMLASVYMTMKLTRRSNGFKSSTLDFLVIFVIIFISNLPDVPIEGYLMGLVAVKTVILYYSYEVLVGELRTKSMHVTISAAILIFCAKGLFGMI</sequence>
<feature type="transmembrane region" description="Helical" evidence="8">
    <location>
        <begin position="280"/>
        <end position="305"/>
    </location>
</feature>
<dbReference type="PANTHER" id="PTHR22926:SF3">
    <property type="entry name" value="UNDECAPRENYL-PHOSPHATE ALPHA-N-ACETYLGLUCOSAMINYL 1-PHOSPHATE TRANSFERASE"/>
    <property type="match status" value="1"/>
</dbReference>
<feature type="transmembrane region" description="Helical" evidence="8">
    <location>
        <begin position="525"/>
        <end position="542"/>
    </location>
</feature>
<comment type="cofactor">
    <cofactor evidence="7">
        <name>Mg(2+)</name>
        <dbReference type="ChEBI" id="CHEBI:18420"/>
    </cofactor>
</comment>
<evidence type="ECO:0000256" key="6">
    <source>
        <dbReference type="ARBA" id="ARBA00023136"/>
    </source>
</evidence>
<gene>
    <name evidence="9" type="ORF">DSCW_50570</name>
</gene>